<dbReference type="Proteomes" id="UP000675163">
    <property type="component" value="Unassembled WGS sequence"/>
</dbReference>
<accession>A0A940T3X1</accession>
<dbReference type="SUPFAM" id="SSF53795">
    <property type="entry name" value="PEP carboxykinase-like"/>
    <property type="match status" value="1"/>
</dbReference>
<keyword evidence="2" id="KW-1185">Reference proteome</keyword>
<name>A0A940T3X1_9MICO</name>
<dbReference type="AlphaFoldDB" id="A0A940T3X1"/>
<sequence>MTPSWWCAATGSVGGMSGYLDISALGAVLRLPLSELVTAAEPPAAPDLAERVRTAWHDAAAPAGSEADRDAGAPAGIVFPATAHADRFMESLSSEITQAALLLRAGQLAMLHAGGIALADGRVICFVAASGHGKTTLTRMLSELHGYVSDETIAFDEQLRVYPYRKPLSVVTPGRSKQQLAPSGLGLRELPQAPLRLAALVLLDRQGAAAAPRAEAAAGPSAPTLRPVSLREALGELLAQSSYSAQLPGPLQRFAQAISEVGGVWSLSYREAADVREAFPRLAAELLAPGTAEAWHPVPDHLVERSGAGDAIVLASGEALVFAAQHLHALSDVAAEVWQGALAGDAAEQLAARVVARFGTPPAETGIDPAHYVATTIAELREAGVLPTSPA</sequence>
<dbReference type="RefSeq" id="WP_209705183.1">
    <property type="nucleotide sequence ID" value="NZ_JAFIDA010000001.1"/>
</dbReference>
<reference evidence="1" key="1">
    <citation type="submission" date="2021-02" db="EMBL/GenBank/DDBJ databases">
        <title>Sequencing the genomes of 1000 actinobacteria strains.</title>
        <authorList>
            <person name="Klenk H.-P."/>
        </authorList>
    </citation>
    <scope>NUCLEOTIDE SEQUENCE</scope>
    <source>
        <strain evidence="1">DSM 22850</strain>
    </source>
</reference>
<dbReference type="EMBL" id="JAFIDA010000001">
    <property type="protein sequence ID" value="MBP1326238.1"/>
    <property type="molecule type" value="Genomic_DNA"/>
</dbReference>
<keyword evidence="1" id="KW-0067">ATP-binding</keyword>
<keyword evidence="1" id="KW-0547">Nucleotide-binding</keyword>
<gene>
    <name evidence="1" type="ORF">JOF28_001470</name>
</gene>
<evidence type="ECO:0000313" key="1">
    <source>
        <dbReference type="EMBL" id="MBP1326238.1"/>
    </source>
</evidence>
<proteinExistence type="predicted"/>
<dbReference type="GO" id="GO:0005524">
    <property type="term" value="F:ATP binding"/>
    <property type="evidence" value="ECO:0007669"/>
    <property type="project" value="UniProtKB-KW"/>
</dbReference>
<comment type="caution">
    <text evidence="1">The sequence shown here is derived from an EMBL/GenBank/DDBJ whole genome shotgun (WGS) entry which is preliminary data.</text>
</comment>
<protein>
    <submittedName>
        <fullName evidence="1">Energy-coupling factor transporter ATP-binding protein EcfA2</fullName>
    </submittedName>
</protein>
<evidence type="ECO:0000313" key="2">
    <source>
        <dbReference type="Proteomes" id="UP000675163"/>
    </source>
</evidence>
<organism evidence="1 2">
    <name type="scientific">Leucobacter exalbidus</name>
    <dbReference type="NCBI Taxonomy" id="662960"/>
    <lineage>
        <taxon>Bacteria</taxon>
        <taxon>Bacillati</taxon>
        <taxon>Actinomycetota</taxon>
        <taxon>Actinomycetes</taxon>
        <taxon>Micrococcales</taxon>
        <taxon>Microbacteriaceae</taxon>
        <taxon>Leucobacter</taxon>
    </lineage>
</organism>